<feature type="compositionally biased region" description="Basic and acidic residues" evidence="1">
    <location>
        <begin position="93"/>
        <end position="116"/>
    </location>
</feature>
<feature type="compositionally biased region" description="Low complexity" evidence="1">
    <location>
        <begin position="83"/>
        <end position="92"/>
    </location>
</feature>
<name>A0ABR4BIB7_9LECA</name>
<dbReference type="EMBL" id="JBHFEH010000005">
    <property type="protein sequence ID" value="KAL2057405.1"/>
    <property type="molecule type" value="Genomic_DNA"/>
</dbReference>
<gene>
    <name evidence="2" type="ORF">ABVK25_002458</name>
</gene>
<evidence type="ECO:0000313" key="2">
    <source>
        <dbReference type="EMBL" id="KAL2057405.1"/>
    </source>
</evidence>
<accession>A0ABR4BIB7</accession>
<proteinExistence type="predicted"/>
<dbReference type="Proteomes" id="UP001590951">
    <property type="component" value="Unassembled WGS sequence"/>
</dbReference>
<evidence type="ECO:0000313" key="3">
    <source>
        <dbReference type="Proteomes" id="UP001590951"/>
    </source>
</evidence>
<organism evidence="2 3">
    <name type="scientific">Lepraria finkii</name>
    <dbReference type="NCBI Taxonomy" id="1340010"/>
    <lineage>
        <taxon>Eukaryota</taxon>
        <taxon>Fungi</taxon>
        <taxon>Dikarya</taxon>
        <taxon>Ascomycota</taxon>
        <taxon>Pezizomycotina</taxon>
        <taxon>Lecanoromycetes</taxon>
        <taxon>OSLEUM clade</taxon>
        <taxon>Lecanoromycetidae</taxon>
        <taxon>Lecanorales</taxon>
        <taxon>Lecanorineae</taxon>
        <taxon>Stereocaulaceae</taxon>
        <taxon>Lepraria</taxon>
    </lineage>
</organism>
<reference evidence="2 3" key="1">
    <citation type="submission" date="2024-09" db="EMBL/GenBank/DDBJ databases">
        <title>Rethinking Asexuality: The Enigmatic Case of Functional Sexual Genes in Lepraria (Stereocaulaceae).</title>
        <authorList>
            <person name="Doellman M."/>
            <person name="Sun Y."/>
            <person name="Barcenas-Pena A."/>
            <person name="Lumbsch H.T."/>
            <person name="Grewe F."/>
        </authorList>
    </citation>
    <scope>NUCLEOTIDE SEQUENCE [LARGE SCALE GENOMIC DNA]</scope>
    <source>
        <strain evidence="2 3">Grewe 0041</strain>
    </source>
</reference>
<comment type="caution">
    <text evidence="2">The sequence shown here is derived from an EMBL/GenBank/DDBJ whole genome shotgun (WGS) entry which is preliminary data.</text>
</comment>
<sequence>MSGEGGYRARGTNYSPVLFQWPGGIGNNSQHHMLRQVTFNDSQERTVNGSKDWGKFKTARDVEIEKDAMLTKQKPLVMPPASPGSSSTSRSKSSSDHKPRLKVEVKTEPELSKSTREWPSMQQITILRANAKEIAEDVSKANNVELCIDRKRK</sequence>
<feature type="region of interest" description="Disordered" evidence="1">
    <location>
        <begin position="66"/>
        <end position="117"/>
    </location>
</feature>
<protein>
    <submittedName>
        <fullName evidence="2">Uncharacterized protein</fullName>
    </submittedName>
</protein>
<keyword evidence="3" id="KW-1185">Reference proteome</keyword>
<evidence type="ECO:0000256" key="1">
    <source>
        <dbReference type="SAM" id="MobiDB-lite"/>
    </source>
</evidence>